<dbReference type="InterPro" id="IPR050352">
    <property type="entry name" value="ABCG_transporters"/>
</dbReference>
<proteinExistence type="predicted"/>
<dbReference type="Gene3D" id="3.40.50.300">
    <property type="entry name" value="P-loop containing nucleotide triphosphate hydrolases"/>
    <property type="match status" value="1"/>
</dbReference>
<dbReference type="SUPFAM" id="SSF49879">
    <property type="entry name" value="SMAD/FHA domain"/>
    <property type="match status" value="2"/>
</dbReference>
<dbReference type="GO" id="GO:0140359">
    <property type="term" value="F:ABC-type transporter activity"/>
    <property type="evidence" value="ECO:0007669"/>
    <property type="project" value="InterPro"/>
</dbReference>
<dbReference type="Proteomes" id="UP000886841">
    <property type="component" value="Unassembled WGS sequence"/>
</dbReference>
<keyword evidence="2" id="KW-0813">Transport</keyword>
<feature type="transmembrane region" description="Helical" evidence="8">
    <location>
        <begin position="655"/>
        <end position="673"/>
    </location>
</feature>
<comment type="caution">
    <text evidence="11">The sequence shown here is derived from an EMBL/GenBank/DDBJ whole genome shotgun (WGS) entry which is preliminary data.</text>
</comment>
<dbReference type="PROSITE" id="PS00211">
    <property type="entry name" value="ABC_TRANSPORTER_1"/>
    <property type="match status" value="1"/>
</dbReference>
<evidence type="ECO:0000256" key="1">
    <source>
        <dbReference type="ARBA" id="ARBA00004141"/>
    </source>
</evidence>
<dbReference type="InterPro" id="IPR003439">
    <property type="entry name" value="ABC_transporter-like_ATP-bd"/>
</dbReference>
<dbReference type="SMART" id="SM00240">
    <property type="entry name" value="FHA"/>
    <property type="match status" value="2"/>
</dbReference>
<dbReference type="CDD" id="cd00060">
    <property type="entry name" value="FHA"/>
    <property type="match status" value="2"/>
</dbReference>
<evidence type="ECO:0000256" key="4">
    <source>
        <dbReference type="ARBA" id="ARBA00022741"/>
    </source>
</evidence>
<dbReference type="PANTHER" id="PTHR48041:SF139">
    <property type="entry name" value="PROTEIN SCARLET"/>
    <property type="match status" value="1"/>
</dbReference>
<feature type="transmembrane region" description="Helical" evidence="8">
    <location>
        <begin position="512"/>
        <end position="529"/>
    </location>
</feature>
<dbReference type="SMART" id="SM00382">
    <property type="entry name" value="AAA"/>
    <property type="match status" value="1"/>
</dbReference>
<dbReference type="Pfam" id="PF00498">
    <property type="entry name" value="FHA"/>
    <property type="match status" value="2"/>
</dbReference>
<dbReference type="AlphaFoldDB" id="A0A9D1JGV4"/>
<protein>
    <submittedName>
        <fullName evidence="11">FHA domain-containing protein</fullName>
    </submittedName>
</protein>
<gene>
    <name evidence="11" type="ORF">IAB98_10590</name>
</gene>
<accession>A0A9D1JGV4</accession>
<name>A0A9D1JGV4_9FIRM</name>
<evidence type="ECO:0000256" key="2">
    <source>
        <dbReference type="ARBA" id="ARBA00022448"/>
    </source>
</evidence>
<dbReference type="GO" id="GO:0016020">
    <property type="term" value="C:membrane"/>
    <property type="evidence" value="ECO:0007669"/>
    <property type="project" value="UniProtKB-SubCell"/>
</dbReference>
<feature type="transmembrane region" description="Helical" evidence="8">
    <location>
        <begin position="736"/>
        <end position="754"/>
    </location>
</feature>
<evidence type="ECO:0000256" key="6">
    <source>
        <dbReference type="ARBA" id="ARBA00022989"/>
    </source>
</evidence>
<dbReference type="SUPFAM" id="SSF52540">
    <property type="entry name" value="P-loop containing nucleoside triphosphate hydrolases"/>
    <property type="match status" value="1"/>
</dbReference>
<evidence type="ECO:0000259" key="9">
    <source>
        <dbReference type="PROSITE" id="PS50006"/>
    </source>
</evidence>
<reference evidence="11" key="2">
    <citation type="journal article" date="2021" name="PeerJ">
        <title>Extensive microbial diversity within the chicken gut microbiome revealed by metagenomics and culture.</title>
        <authorList>
            <person name="Gilroy R."/>
            <person name="Ravi A."/>
            <person name="Getino M."/>
            <person name="Pursley I."/>
            <person name="Horton D.L."/>
            <person name="Alikhan N.F."/>
            <person name="Baker D."/>
            <person name="Gharbi K."/>
            <person name="Hall N."/>
            <person name="Watson M."/>
            <person name="Adriaenssens E.M."/>
            <person name="Foster-Nyarko E."/>
            <person name="Jarju S."/>
            <person name="Secka A."/>
            <person name="Antonio M."/>
            <person name="Oren A."/>
            <person name="Chaudhuri R.R."/>
            <person name="La Ragione R."/>
            <person name="Hildebrand F."/>
            <person name="Pallen M.J."/>
        </authorList>
    </citation>
    <scope>NUCLEOTIDE SEQUENCE</scope>
    <source>
        <strain evidence="11">ChiSxjej1B13-7041</strain>
    </source>
</reference>
<evidence type="ECO:0000313" key="12">
    <source>
        <dbReference type="Proteomes" id="UP000886841"/>
    </source>
</evidence>
<dbReference type="GO" id="GO:0016887">
    <property type="term" value="F:ATP hydrolysis activity"/>
    <property type="evidence" value="ECO:0007669"/>
    <property type="project" value="InterPro"/>
</dbReference>
<sequence length="762" mass="84871">MNYLLSIFDGLQPPRQVELTGYGGRQISFGRSSDNDLVLTSPVVSRHHGVLMLMEGGIRVDARGSTNGLLYQGVTVEQCTLQEGDLLRIDDGICNVREGVLILVQSPQGGGSWQQISLQGKQRFLLGRAQECDLTFPHVGVSRQHACLEWKGNQVVLTDLGSANGTFVNGQRVRGSVALQEKDLISITNNRLIYAAGYLYCRTYRSGIGVDAVHLVKRVKAKGRDICICNDVSLTIQPGELVAIIGGSGAGKTTLMNLISGYSHPTEGQVLINGEELYGSYDSLKNIIGYVPQQDIVYDNLTLFSMLDYAARLRLPDDTGREERENRVRKVIEMVELTGKEHTMINRLSGGQKKRASIAVELLSDPSLFFLDEPASGLDPGTERNLMRTLKNMTSAGKTIILVTHSTLNLQVCDKIVFMGRGGNLCFAGNTREAERFFQVDNLVDVYNMLQDNPEHWRSVYEKSPWYSRGTVQRSSGTAQKTERSRRHSALRQMSVLSGRYLKLLLNDRQRLLLLLAQAPVLAFLISFVKDGNQFEQYGMTKSLLFALSCSAFWVGILNSIQEVCKERNILKREYMTGLRLGPYILSKFLVLGFLCLVQSLLLTGVFLWRVGRPQEGVLMAPELELFITTFLTAFSAAAMGIFASSLFKNADRAMTLAPILLMPQILFSGLLFKLSGVTKYISWFAICRWSMEGYGTTANLNGLEYVVEMQGEPMTIAHEAEEFFTYTSEHLAKDWLILGAFILGFGLISMIALRSIRKNER</sequence>
<evidence type="ECO:0000256" key="3">
    <source>
        <dbReference type="ARBA" id="ARBA00022692"/>
    </source>
</evidence>
<keyword evidence="3 8" id="KW-0812">Transmembrane</keyword>
<feature type="transmembrane region" description="Helical" evidence="8">
    <location>
        <begin position="581"/>
        <end position="606"/>
    </location>
</feature>
<keyword evidence="6 8" id="KW-1133">Transmembrane helix</keyword>
<organism evidence="11 12">
    <name type="scientific">Candidatus Egerieimonas intestinavium</name>
    <dbReference type="NCBI Taxonomy" id="2840777"/>
    <lineage>
        <taxon>Bacteria</taxon>
        <taxon>Bacillati</taxon>
        <taxon>Bacillota</taxon>
        <taxon>Clostridia</taxon>
        <taxon>Lachnospirales</taxon>
        <taxon>Lachnospiraceae</taxon>
        <taxon>Lachnospiraceae incertae sedis</taxon>
        <taxon>Candidatus Egerieimonas</taxon>
    </lineage>
</organism>
<dbReference type="InterPro" id="IPR000253">
    <property type="entry name" value="FHA_dom"/>
</dbReference>
<keyword evidence="4" id="KW-0547">Nucleotide-binding</keyword>
<dbReference type="PROSITE" id="PS50006">
    <property type="entry name" value="FHA_DOMAIN"/>
    <property type="match status" value="2"/>
</dbReference>
<feature type="domain" description="ABC transporter" evidence="10">
    <location>
        <begin position="213"/>
        <end position="446"/>
    </location>
</feature>
<dbReference type="Gene3D" id="2.60.200.20">
    <property type="match status" value="2"/>
</dbReference>
<dbReference type="EMBL" id="DVHU01000094">
    <property type="protein sequence ID" value="HIR93851.1"/>
    <property type="molecule type" value="Genomic_DNA"/>
</dbReference>
<feature type="domain" description="FHA" evidence="9">
    <location>
        <begin position="124"/>
        <end position="173"/>
    </location>
</feature>
<dbReference type="InterPro" id="IPR027417">
    <property type="entry name" value="P-loop_NTPase"/>
</dbReference>
<feature type="transmembrane region" description="Helical" evidence="8">
    <location>
        <begin position="626"/>
        <end position="648"/>
    </location>
</feature>
<reference evidence="11" key="1">
    <citation type="submission" date="2020-10" db="EMBL/GenBank/DDBJ databases">
        <authorList>
            <person name="Gilroy R."/>
        </authorList>
    </citation>
    <scope>NUCLEOTIDE SEQUENCE</scope>
    <source>
        <strain evidence="11">ChiSxjej1B13-7041</strain>
    </source>
</reference>
<dbReference type="InterPro" id="IPR008984">
    <property type="entry name" value="SMAD_FHA_dom_sf"/>
</dbReference>
<evidence type="ECO:0000256" key="8">
    <source>
        <dbReference type="SAM" id="Phobius"/>
    </source>
</evidence>
<feature type="domain" description="FHA" evidence="9">
    <location>
        <begin position="27"/>
        <end position="76"/>
    </location>
</feature>
<dbReference type="PANTHER" id="PTHR48041">
    <property type="entry name" value="ABC TRANSPORTER G FAMILY MEMBER 28"/>
    <property type="match status" value="1"/>
</dbReference>
<evidence type="ECO:0000256" key="5">
    <source>
        <dbReference type="ARBA" id="ARBA00022840"/>
    </source>
</evidence>
<dbReference type="PROSITE" id="PS50893">
    <property type="entry name" value="ABC_TRANSPORTER_2"/>
    <property type="match status" value="1"/>
</dbReference>
<dbReference type="InterPro" id="IPR003593">
    <property type="entry name" value="AAA+_ATPase"/>
</dbReference>
<dbReference type="InterPro" id="IPR013525">
    <property type="entry name" value="ABC2_TM"/>
</dbReference>
<evidence type="ECO:0000259" key="10">
    <source>
        <dbReference type="PROSITE" id="PS50893"/>
    </source>
</evidence>
<dbReference type="Pfam" id="PF01061">
    <property type="entry name" value="ABC2_membrane"/>
    <property type="match status" value="1"/>
</dbReference>
<dbReference type="Pfam" id="PF00005">
    <property type="entry name" value="ABC_tran"/>
    <property type="match status" value="1"/>
</dbReference>
<dbReference type="InterPro" id="IPR017871">
    <property type="entry name" value="ABC_transporter-like_CS"/>
</dbReference>
<evidence type="ECO:0000313" key="11">
    <source>
        <dbReference type="EMBL" id="HIR93851.1"/>
    </source>
</evidence>
<comment type="subcellular location">
    <subcellularLocation>
        <location evidence="1">Membrane</location>
        <topology evidence="1">Multi-pass membrane protein</topology>
    </subcellularLocation>
</comment>
<dbReference type="GO" id="GO:0005524">
    <property type="term" value="F:ATP binding"/>
    <property type="evidence" value="ECO:0007669"/>
    <property type="project" value="UniProtKB-KW"/>
</dbReference>
<keyword evidence="7 8" id="KW-0472">Membrane</keyword>
<evidence type="ECO:0000256" key="7">
    <source>
        <dbReference type="ARBA" id="ARBA00023136"/>
    </source>
</evidence>
<keyword evidence="5" id="KW-0067">ATP-binding</keyword>